<dbReference type="PROSITE" id="PS00028">
    <property type="entry name" value="ZINC_FINGER_C2H2_1"/>
    <property type="match status" value="1"/>
</dbReference>
<reference evidence="4" key="1">
    <citation type="submission" date="2022-07" db="EMBL/GenBank/DDBJ databases">
        <title>The genome of Lyophyllum shimeji provides insight into the initial evolution of ectomycorrhizal fungal genome.</title>
        <authorList>
            <person name="Kobayashi Y."/>
            <person name="Shibata T."/>
            <person name="Hirakawa H."/>
            <person name="Shigenobu S."/>
            <person name="Nishiyama T."/>
            <person name="Yamada A."/>
            <person name="Hasebe M."/>
            <person name="Kawaguchi M."/>
        </authorList>
    </citation>
    <scope>NUCLEOTIDE SEQUENCE</scope>
    <source>
        <strain evidence="4">AT787</strain>
    </source>
</reference>
<feature type="compositionally biased region" description="Polar residues" evidence="2">
    <location>
        <begin position="489"/>
        <end position="510"/>
    </location>
</feature>
<dbReference type="EMBL" id="BRPK01000010">
    <property type="protein sequence ID" value="GLB41818.1"/>
    <property type="molecule type" value="Genomic_DNA"/>
</dbReference>
<evidence type="ECO:0000313" key="5">
    <source>
        <dbReference type="Proteomes" id="UP001063166"/>
    </source>
</evidence>
<comment type="caution">
    <text evidence="4">The sequence shown here is derived from an EMBL/GenBank/DDBJ whole genome shotgun (WGS) entry which is preliminary data.</text>
</comment>
<keyword evidence="1" id="KW-0862">Zinc</keyword>
<feature type="compositionally biased region" description="Low complexity" evidence="2">
    <location>
        <begin position="478"/>
        <end position="488"/>
    </location>
</feature>
<dbReference type="PANTHER" id="PTHR36167:SF3">
    <property type="entry name" value="C2H2 FINGER DOMAIN TRANSCRIPTION FACTOR (EUROFUNG)-RELATED"/>
    <property type="match status" value="1"/>
</dbReference>
<dbReference type="OrthoDB" id="1939603at2759"/>
<feature type="compositionally biased region" description="Low complexity" evidence="2">
    <location>
        <begin position="346"/>
        <end position="361"/>
    </location>
</feature>
<evidence type="ECO:0000256" key="1">
    <source>
        <dbReference type="PROSITE-ProRule" id="PRU00042"/>
    </source>
</evidence>
<feature type="region of interest" description="Disordered" evidence="2">
    <location>
        <begin position="594"/>
        <end position="671"/>
    </location>
</feature>
<keyword evidence="1" id="KW-0863">Zinc-finger</keyword>
<accession>A0A9P3PTM5</accession>
<feature type="compositionally biased region" description="Polar residues" evidence="2">
    <location>
        <begin position="325"/>
        <end position="338"/>
    </location>
</feature>
<feature type="region of interest" description="Disordered" evidence="2">
    <location>
        <begin position="45"/>
        <end position="169"/>
    </location>
</feature>
<evidence type="ECO:0000256" key="2">
    <source>
        <dbReference type="SAM" id="MobiDB-lite"/>
    </source>
</evidence>
<feature type="region of interest" description="Disordered" evidence="2">
    <location>
        <begin position="450"/>
        <end position="514"/>
    </location>
</feature>
<evidence type="ECO:0000313" key="4">
    <source>
        <dbReference type="EMBL" id="GLB41818.1"/>
    </source>
</evidence>
<dbReference type="InterPro" id="IPR039327">
    <property type="entry name" value="CON7-like"/>
</dbReference>
<dbReference type="PROSITE" id="PS50157">
    <property type="entry name" value="ZINC_FINGER_C2H2_2"/>
    <property type="match status" value="1"/>
</dbReference>
<feature type="compositionally biased region" description="Polar residues" evidence="2">
    <location>
        <begin position="153"/>
        <end position="169"/>
    </location>
</feature>
<dbReference type="AlphaFoldDB" id="A0A9P3PTM5"/>
<feature type="domain" description="C2H2-type" evidence="3">
    <location>
        <begin position="408"/>
        <end position="439"/>
    </location>
</feature>
<protein>
    <submittedName>
        <fullName evidence="4">Zinc finger</fullName>
    </submittedName>
</protein>
<evidence type="ECO:0000259" key="3">
    <source>
        <dbReference type="PROSITE" id="PS50157"/>
    </source>
</evidence>
<feature type="compositionally biased region" description="Polar residues" evidence="2">
    <location>
        <begin position="118"/>
        <end position="132"/>
    </location>
</feature>
<feature type="compositionally biased region" description="Low complexity" evidence="2">
    <location>
        <begin position="608"/>
        <end position="629"/>
    </location>
</feature>
<dbReference type="GO" id="GO:0008270">
    <property type="term" value="F:zinc ion binding"/>
    <property type="evidence" value="ECO:0007669"/>
    <property type="project" value="UniProtKB-KW"/>
</dbReference>
<gene>
    <name evidence="4" type="ORF">LshimejAT787_1004180</name>
</gene>
<keyword evidence="1" id="KW-0479">Metal-binding</keyword>
<organism evidence="4 5">
    <name type="scientific">Lyophyllum shimeji</name>
    <name type="common">Hon-shimeji</name>
    <name type="synonym">Tricholoma shimeji</name>
    <dbReference type="NCBI Taxonomy" id="47721"/>
    <lineage>
        <taxon>Eukaryota</taxon>
        <taxon>Fungi</taxon>
        <taxon>Dikarya</taxon>
        <taxon>Basidiomycota</taxon>
        <taxon>Agaricomycotina</taxon>
        <taxon>Agaricomycetes</taxon>
        <taxon>Agaricomycetidae</taxon>
        <taxon>Agaricales</taxon>
        <taxon>Tricholomatineae</taxon>
        <taxon>Lyophyllaceae</taxon>
        <taxon>Lyophyllum</taxon>
    </lineage>
</organism>
<dbReference type="Gene3D" id="3.30.160.60">
    <property type="entry name" value="Classic Zinc Finger"/>
    <property type="match status" value="1"/>
</dbReference>
<dbReference type="GO" id="GO:0006355">
    <property type="term" value="P:regulation of DNA-templated transcription"/>
    <property type="evidence" value="ECO:0007669"/>
    <property type="project" value="InterPro"/>
</dbReference>
<feature type="compositionally biased region" description="Low complexity" evidence="2">
    <location>
        <begin position="65"/>
        <end position="77"/>
    </location>
</feature>
<proteinExistence type="predicted"/>
<keyword evidence="5" id="KW-1185">Reference proteome</keyword>
<dbReference type="InterPro" id="IPR013087">
    <property type="entry name" value="Znf_C2H2_type"/>
</dbReference>
<dbReference type="PANTHER" id="PTHR36167">
    <property type="entry name" value="C2H2 FINGER DOMAIN TRANSCRIPTION FACTOR (EUROFUNG)-RELATED"/>
    <property type="match status" value="1"/>
</dbReference>
<sequence>MLTHVVPHQPPHLEIPKYLPDYSSHLSRPKLVNTSYFADPSHSFSASLSPVQPESPATVEDDLNSPHSPSSGSGNYHYADRNSGSFNSPVSPAGMYDNPHGVPYSGASHSYHPPPPSQGNYDLVNSSDTMRGSQLARPYVSESPSPVDPHPSSYPQIMSATHPQDRQSQISVSYQPSGDRFDAQSEIESDRYARGISADKYSTDNNAHSQSSALLDHRRMSEPAILAAPNPYASQSCDTHPLPRIQTQFNFNNPAINVPRSSAYAHSLHRGASIGSLRDLRHAHLDYPAHPQPPYQGWKDDYHGDDGFDGPISPLQPDFSGGVDSPTSGLPYSPTTENHYGPSPPGTGTSTTSSAAPLVSPSAPPPLGESASPAARDSGNKTYSFVALPGNTVKKRPRRRYDEIERLYQCSWPDCTKAYGTLNHLNAHVTMQKHGPKRSPNEFKELRKQWRKAKKEASPGPLRRTSLSVRHDSHDYNGSRSDSNNDSSTPLYTRQPSYQSSAGLPSSAPSIFTEHGDRYSVPVEVDHRQGDARDDLAAYGAHARERYGGSAPASWHSPTRVHTNYSYLSSSLPSQPTQSFSQHNNLPSLNVHVQYQPQPQQPPPRPQSPLVQSATNRLPPDSTLLTPLPGYQPPSLLAPMQGSDNVSYPSEPVYKVYTDSHDGRQHTGHGT</sequence>
<name>A0A9P3PTM5_LYOSH</name>
<dbReference type="Proteomes" id="UP001063166">
    <property type="component" value="Unassembled WGS sequence"/>
</dbReference>
<feature type="region of interest" description="Disordered" evidence="2">
    <location>
        <begin position="285"/>
        <end position="383"/>
    </location>
</feature>